<keyword evidence="3 6" id="KW-0547">Nucleotide-binding</keyword>
<dbReference type="InterPro" id="IPR017441">
    <property type="entry name" value="Protein_kinase_ATP_BS"/>
</dbReference>
<dbReference type="GO" id="GO:0005737">
    <property type="term" value="C:cytoplasm"/>
    <property type="evidence" value="ECO:0007669"/>
    <property type="project" value="TreeGrafter"/>
</dbReference>
<evidence type="ECO:0000256" key="7">
    <source>
        <dbReference type="RuleBase" id="RU000304"/>
    </source>
</evidence>
<name>A0A1J1I7I4_9DIPT</name>
<dbReference type="GO" id="GO:0005524">
    <property type="term" value="F:ATP binding"/>
    <property type="evidence" value="ECO:0007669"/>
    <property type="project" value="UniProtKB-UniRule"/>
</dbReference>
<sequence>MLLNVSLMKSLNSRGYYLEKKIGQGSFGSVYQAFYRRRPYIKKKQKLACKTVNGSEASEIFLNKFLPREVEVLCLVKHQYIAEIHSILQCQDIAFIFMAFAENGDLLKYLTGNGKVDEPQSRIWFSQMVSAIKYLHSLHYAHRDIKCENILISKEMNIRITDFAYIAPEILQHLPYDPLISDVWALGIVLTIMLFNDFPFEFGKKSMFKVLKNIRQKNVCMDRKIATKLSADCLKTINKILEPNPTYRPSINEVAGMPFIIKNIIDI</sequence>
<feature type="domain" description="Protein kinase" evidence="8">
    <location>
        <begin position="16"/>
        <end position="260"/>
    </location>
</feature>
<evidence type="ECO:0000313" key="9">
    <source>
        <dbReference type="EMBL" id="CRK96245.1"/>
    </source>
</evidence>
<dbReference type="Proteomes" id="UP000183832">
    <property type="component" value="Unassembled WGS sequence"/>
</dbReference>
<keyword evidence="2" id="KW-0808">Transferase</keyword>
<dbReference type="Pfam" id="PF00069">
    <property type="entry name" value="Pkinase"/>
    <property type="match status" value="2"/>
</dbReference>
<protein>
    <submittedName>
        <fullName evidence="9">CLUMA_CG009672, isoform A</fullName>
    </submittedName>
</protein>
<gene>
    <name evidence="9" type="primary">threonine-protein kinase 3</name>
    <name evidence="9" type="ORF">CLUMA_CG009672</name>
</gene>
<keyword evidence="10" id="KW-1185">Reference proteome</keyword>
<dbReference type="InterPro" id="IPR011009">
    <property type="entry name" value="Kinase-like_dom_sf"/>
</dbReference>
<evidence type="ECO:0000256" key="5">
    <source>
        <dbReference type="ARBA" id="ARBA00022840"/>
    </source>
</evidence>
<evidence type="ECO:0000256" key="4">
    <source>
        <dbReference type="ARBA" id="ARBA00022777"/>
    </source>
</evidence>
<dbReference type="EMBL" id="CVRI01000043">
    <property type="protein sequence ID" value="CRK96245.1"/>
    <property type="molecule type" value="Genomic_DNA"/>
</dbReference>
<reference evidence="9 10" key="1">
    <citation type="submission" date="2015-04" db="EMBL/GenBank/DDBJ databases">
        <authorList>
            <person name="Syromyatnikov M.Y."/>
            <person name="Popov V.N."/>
        </authorList>
    </citation>
    <scope>NUCLEOTIDE SEQUENCE [LARGE SCALE GENOMIC DNA]</scope>
</reference>
<dbReference type="PANTHER" id="PTHR24346">
    <property type="entry name" value="MAP/MICROTUBULE AFFINITY-REGULATING KINASE"/>
    <property type="match status" value="1"/>
</dbReference>
<proteinExistence type="inferred from homology"/>
<dbReference type="GO" id="GO:0050321">
    <property type="term" value="F:tau-protein kinase activity"/>
    <property type="evidence" value="ECO:0007669"/>
    <property type="project" value="TreeGrafter"/>
</dbReference>
<dbReference type="PANTHER" id="PTHR24346:SF82">
    <property type="entry name" value="KP78A-RELATED"/>
    <property type="match status" value="1"/>
</dbReference>
<feature type="binding site" evidence="6">
    <location>
        <position position="50"/>
    </location>
    <ligand>
        <name>ATP</name>
        <dbReference type="ChEBI" id="CHEBI:30616"/>
    </ligand>
</feature>
<dbReference type="GO" id="GO:0035556">
    <property type="term" value="P:intracellular signal transduction"/>
    <property type="evidence" value="ECO:0007669"/>
    <property type="project" value="TreeGrafter"/>
</dbReference>
<evidence type="ECO:0000259" key="8">
    <source>
        <dbReference type="PROSITE" id="PS50011"/>
    </source>
</evidence>
<dbReference type="InterPro" id="IPR008271">
    <property type="entry name" value="Ser/Thr_kinase_AS"/>
</dbReference>
<dbReference type="SUPFAM" id="SSF56112">
    <property type="entry name" value="Protein kinase-like (PK-like)"/>
    <property type="match status" value="1"/>
</dbReference>
<keyword evidence="4" id="KW-0418">Kinase</keyword>
<dbReference type="GO" id="GO:0000226">
    <property type="term" value="P:microtubule cytoskeleton organization"/>
    <property type="evidence" value="ECO:0007669"/>
    <property type="project" value="TreeGrafter"/>
</dbReference>
<evidence type="ECO:0000313" key="10">
    <source>
        <dbReference type="Proteomes" id="UP000183832"/>
    </source>
</evidence>
<evidence type="ECO:0000256" key="2">
    <source>
        <dbReference type="ARBA" id="ARBA00022679"/>
    </source>
</evidence>
<evidence type="ECO:0000256" key="1">
    <source>
        <dbReference type="ARBA" id="ARBA00022527"/>
    </source>
</evidence>
<keyword evidence="1 7" id="KW-0723">Serine/threonine-protein kinase</keyword>
<evidence type="ECO:0000256" key="6">
    <source>
        <dbReference type="PROSITE-ProRule" id="PRU10141"/>
    </source>
</evidence>
<evidence type="ECO:0000256" key="3">
    <source>
        <dbReference type="ARBA" id="ARBA00022741"/>
    </source>
</evidence>
<dbReference type="SMART" id="SM00220">
    <property type="entry name" value="S_TKc"/>
    <property type="match status" value="1"/>
</dbReference>
<organism evidence="9 10">
    <name type="scientific">Clunio marinus</name>
    <dbReference type="NCBI Taxonomy" id="568069"/>
    <lineage>
        <taxon>Eukaryota</taxon>
        <taxon>Metazoa</taxon>
        <taxon>Ecdysozoa</taxon>
        <taxon>Arthropoda</taxon>
        <taxon>Hexapoda</taxon>
        <taxon>Insecta</taxon>
        <taxon>Pterygota</taxon>
        <taxon>Neoptera</taxon>
        <taxon>Endopterygota</taxon>
        <taxon>Diptera</taxon>
        <taxon>Nematocera</taxon>
        <taxon>Chironomoidea</taxon>
        <taxon>Chironomidae</taxon>
        <taxon>Clunio</taxon>
    </lineage>
</organism>
<keyword evidence="5 6" id="KW-0067">ATP-binding</keyword>
<dbReference type="PROSITE" id="PS00108">
    <property type="entry name" value="PROTEIN_KINASE_ST"/>
    <property type="match status" value="1"/>
</dbReference>
<accession>A0A1J1I7I4</accession>
<dbReference type="InterPro" id="IPR000719">
    <property type="entry name" value="Prot_kinase_dom"/>
</dbReference>
<comment type="similarity">
    <text evidence="7">Belongs to the protein kinase superfamily.</text>
</comment>
<dbReference type="PROSITE" id="PS50011">
    <property type="entry name" value="PROTEIN_KINASE_DOM"/>
    <property type="match status" value="1"/>
</dbReference>
<dbReference type="STRING" id="568069.A0A1J1I7I4"/>
<dbReference type="OrthoDB" id="541276at2759"/>
<dbReference type="PROSITE" id="PS00107">
    <property type="entry name" value="PROTEIN_KINASE_ATP"/>
    <property type="match status" value="1"/>
</dbReference>
<dbReference type="Gene3D" id="1.10.510.10">
    <property type="entry name" value="Transferase(Phosphotransferase) domain 1"/>
    <property type="match status" value="1"/>
</dbReference>
<dbReference type="AlphaFoldDB" id="A0A1J1I7I4"/>